<evidence type="ECO:0000256" key="2">
    <source>
        <dbReference type="SAM" id="Phobius"/>
    </source>
</evidence>
<evidence type="ECO:0000256" key="1">
    <source>
        <dbReference type="SAM" id="MobiDB-lite"/>
    </source>
</evidence>
<keyword evidence="2" id="KW-0472">Membrane</keyword>
<accession>A0A291P4B4</accession>
<name>A0A291P4B4_9GAMM</name>
<dbReference type="OrthoDB" id="6402501at2"/>
<evidence type="ECO:0000313" key="4">
    <source>
        <dbReference type="Proteomes" id="UP000219993"/>
    </source>
</evidence>
<dbReference type="Proteomes" id="UP000219993">
    <property type="component" value="Chromosome"/>
</dbReference>
<keyword evidence="4" id="KW-1185">Reference proteome</keyword>
<protein>
    <submittedName>
        <fullName evidence="3">Cytochrome c oxidase (Cbb3-type) subunit CcoQ</fullName>
    </submittedName>
</protein>
<dbReference type="CDD" id="cd01324">
    <property type="entry name" value="cbb3_Oxidase_CcoQ"/>
    <property type="match status" value="1"/>
</dbReference>
<feature type="region of interest" description="Disordered" evidence="1">
    <location>
        <begin position="38"/>
        <end position="70"/>
    </location>
</feature>
<gene>
    <name evidence="3" type="primary">ccoQ</name>
    <name evidence="3" type="ORF">BEI_0705</name>
</gene>
<dbReference type="Pfam" id="PF05545">
    <property type="entry name" value="FixQ"/>
    <property type="match status" value="1"/>
</dbReference>
<dbReference type="EMBL" id="CP021435">
    <property type="protein sequence ID" value="ATJ81692.1"/>
    <property type="molecule type" value="Genomic_DNA"/>
</dbReference>
<sequence>MDIGTVRGIITGILIVAFLGLVWWAYSKRRKKDFDEAANLPFADEDERPNRDKSASVEADSRQNKGDRNA</sequence>
<proteinExistence type="predicted"/>
<reference evidence="3 4" key="1">
    <citation type="journal article" date="2017" name="Sci. Rep.">
        <title>Revealing the Saline Adaptation Strategies of the Halophilic Bacterium Halomonas beimenensis through High-throughput Omics and Transposon Mutagenesis Approaches.</title>
        <authorList>
            <person name="Chen Y.H."/>
            <person name="Lin S.S."/>
            <person name="Shyu Y.T."/>
        </authorList>
    </citation>
    <scope>NUCLEOTIDE SEQUENCE [LARGE SCALE GENOMIC DNA]</scope>
    <source>
        <strain evidence="3 4">NTU-111</strain>
    </source>
</reference>
<dbReference type="RefSeq" id="WP_097788211.1">
    <property type="nucleotide sequence ID" value="NZ_BAAADT010000003.1"/>
</dbReference>
<dbReference type="KEGG" id="hbe:BEI_0705"/>
<evidence type="ECO:0000313" key="3">
    <source>
        <dbReference type="EMBL" id="ATJ81692.1"/>
    </source>
</evidence>
<feature type="compositionally biased region" description="Basic and acidic residues" evidence="1">
    <location>
        <begin position="48"/>
        <end position="70"/>
    </location>
</feature>
<dbReference type="AlphaFoldDB" id="A0A291P4B4"/>
<keyword evidence="2" id="KW-1133">Transmembrane helix</keyword>
<feature type="transmembrane region" description="Helical" evidence="2">
    <location>
        <begin position="6"/>
        <end position="26"/>
    </location>
</feature>
<keyword evidence="2" id="KW-0812">Transmembrane</keyword>
<dbReference type="InterPro" id="IPR008621">
    <property type="entry name" value="Cbb3-typ_cyt_oxidase_comp"/>
</dbReference>
<organism evidence="3 4">
    <name type="scientific">Halomonas beimenensis</name>
    <dbReference type="NCBI Taxonomy" id="475662"/>
    <lineage>
        <taxon>Bacteria</taxon>
        <taxon>Pseudomonadati</taxon>
        <taxon>Pseudomonadota</taxon>
        <taxon>Gammaproteobacteria</taxon>
        <taxon>Oceanospirillales</taxon>
        <taxon>Halomonadaceae</taxon>
        <taxon>Halomonas</taxon>
    </lineage>
</organism>